<dbReference type="EMBL" id="CP059851">
    <property type="protein sequence ID" value="QMW21823.1"/>
    <property type="molecule type" value="Genomic_DNA"/>
</dbReference>
<dbReference type="KEGG" id="sand:H3309_10490"/>
<dbReference type="GO" id="GO:0034257">
    <property type="term" value="F:nicotinamide riboside transmembrane transporter activity"/>
    <property type="evidence" value="ECO:0007669"/>
    <property type="project" value="InterPro"/>
</dbReference>
<keyword evidence="6" id="KW-1003">Cell membrane</keyword>
<evidence type="ECO:0000256" key="7">
    <source>
        <dbReference type="ARBA" id="ARBA00022692"/>
    </source>
</evidence>
<dbReference type="Proteomes" id="UP000515292">
    <property type="component" value="Chromosome"/>
</dbReference>
<dbReference type="Pfam" id="PF04973">
    <property type="entry name" value="NMN_transporter"/>
    <property type="match status" value="1"/>
</dbReference>
<comment type="similarity">
    <text evidence="3">Belongs to the nicotinamide ribonucleoside (NR) uptake permease (TC 4.B.1) family.</text>
</comment>
<proteinExistence type="inferred from homology"/>
<evidence type="ECO:0000256" key="1">
    <source>
        <dbReference type="ARBA" id="ARBA00002672"/>
    </source>
</evidence>
<comment type="subcellular location">
    <subcellularLocation>
        <location evidence="2">Cell membrane</location>
        <topology evidence="2">Multi-pass membrane protein</topology>
    </subcellularLocation>
</comment>
<feature type="transmembrane region" description="Helical" evidence="10">
    <location>
        <begin position="88"/>
        <end position="107"/>
    </location>
</feature>
<accession>A0A7G5IEN1</accession>
<evidence type="ECO:0000256" key="9">
    <source>
        <dbReference type="ARBA" id="ARBA00023136"/>
    </source>
</evidence>
<dbReference type="GO" id="GO:0005886">
    <property type="term" value="C:plasma membrane"/>
    <property type="evidence" value="ECO:0007669"/>
    <property type="project" value="UniProtKB-SubCell"/>
</dbReference>
<reference evidence="11 12" key="1">
    <citation type="submission" date="2020-07" db="EMBL/GenBank/DDBJ databases">
        <title>Complete genome sequence for Sandaracinobacter sp. M6.</title>
        <authorList>
            <person name="Tang Y."/>
            <person name="Liu Q."/>
            <person name="Guo Z."/>
            <person name="Lei P."/>
            <person name="Huang B."/>
        </authorList>
    </citation>
    <scope>NUCLEOTIDE SEQUENCE [LARGE SCALE GENOMIC DNA]</scope>
    <source>
        <strain evidence="11 12">M6</strain>
    </source>
</reference>
<keyword evidence="8 10" id="KW-1133">Transmembrane helix</keyword>
<dbReference type="RefSeq" id="WP_182294669.1">
    <property type="nucleotide sequence ID" value="NZ_CP059851.1"/>
</dbReference>
<evidence type="ECO:0000256" key="10">
    <source>
        <dbReference type="SAM" id="Phobius"/>
    </source>
</evidence>
<dbReference type="PANTHER" id="PTHR36122">
    <property type="entry name" value="NICOTINAMIDE RIBOSIDE TRANSPORTER PNUC"/>
    <property type="match status" value="1"/>
</dbReference>
<evidence type="ECO:0000256" key="4">
    <source>
        <dbReference type="ARBA" id="ARBA00017522"/>
    </source>
</evidence>
<dbReference type="AlphaFoldDB" id="A0A7G5IEN1"/>
<sequence length="183" mass="19526">MTGLELAASAAALVNALLVTRRSLWNWPVGVLAVSLFFFLFLDARLYAAMALQLVFLALNLYGWWAWARAKGDAPDLPLARMTAGAKALTAAAVAALAAAIGLLLAGTTDANAPFWDAGNTALALAAQYWQAQRAVETWPLWLAVNIGSTALYATQCLWLTAATYAVLGGIAIWGWRDWSARA</sequence>
<feature type="transmembrane region" description="Helical" evidence="10">
    <location>
        <begin position="151"/>
        <end position="176"/>
    </location>
</feature>
<name>A0A7G5IEN1_9SPHN</name>
<feature type="transmembrane region" description="Helical" evidence="10">
    <location>
        <begin position="48"/>
        <end position="67"/>
    </location>
</feature>
<dbReference type="NCBIfam" id="TIGR01528">
    <property type="entry name" value="NMN_trans_PnuC"/>
    <property type="match status" value="1"/>
</dbReference>
<organism evidence="11 12">
    <name type="scientific">Sandaracinobacteroides saxicola</name>
    <dbReference type="NCBI Taxonomy" id="2759707"/>
    <lineage>
        <taxon>Bacteria</taxon>
        <taxon>Pseudomonadati</taxon>
        <taxon>Pseudomonadota</taxon>
        <taxon>Alphaproteobacteria</taxon>
        <taxon>Sphingomonadales</taxon>
        <taxon>Sphingosinicellaceae</taxon>
        <taxon>Sandaracinobacteroides</taxon>
    </lineage>
</organism>
<evidence type="ECO:0000256" key="8">
    <source>
        <dbReference type="ARBA" id="ARBA00022989"/>
    </source>
</evidence>
<keyword evidence="7 10" id="KW-0812">Transmembrane</keyword>
<keyword evidence="9 10" id="KW-0472">Membrane</keyword>
<protein>
    <recommendedName>
        <fullName evidence="4">Nicotinamide riboside transporter PnuC</fullName>
    </recommendedName>
</protein>
<evidence type="ECO:0000313" key="11">
    <source>
        <dbReference type="EMBL" id="QMW21823.1"/>
    </source>
</evidence>
<evidence type="ECO:0000256" key="6">
    <source>
        <dbReference type="ARBA" id="ARBA00022475"/>
    </source>
</evidence>
<gene>
    <name evidence="11" type="ORF">H3309_10490</name>
</gene>
<evidence type="ECO:0000313" key="12">
    <source>
        <dbReference type="Proteomes" id="UP000515292"/>
    </source>
</evidence>
<evidence type="ECO:0000256" key="2">
    <source>
        <dbReference type="ARBA" id="ARBA00004651"/>
    </source>
</evidence>
<keyword evidence="12" id="KW-1185">Reference proteome</keyword>
<keyword evidence="5" id="KW-0813">Transport</keyword>
<evidence type="ECO:0000256" key="3">
    <source>
        <dbReference type="ARBA" id="ARBA00006669"/>
    </source>
</evidence>
<evidence type="ECO:0000256" key="5">
    <source>
        <dbReference type="ARBA" id="ARBA00022448"/>
    </source>
</evidence>
<feature type="transmembrane region" description="Helical" evidence="10">
    <location>
        <begin position="24"/>
        <end position="42"/>
    </location>
</feature>
<comment type="function">
    <text evidence="1">Required for nicotinamide riboside transport across the inner membrane.</text>
</comment>
<dbReference type="InterPro" id="IPR006419">
    <property type="entry name" value="NMN_transpt_PnuC"/>
</dbReference>
<dbReference type="PANTHER" id="PTHR36122:SF2">
    <property type="entry name" value="NICOTINAMIDE RIBOSIDE TRANSPORTER PNUC"/>
    <property type="match status" value="1"/>
</dbReference>